<dbReference type="SUPFAM" id="SSF52266">
    <property type="entry name" value="SGNH hydrolase"/>
    <property type="match status" value="1"/>
</dbReference>
<evidence type="ECO:0000313" key="2">
    <source>
        <dbReference type="Proteomes" id="UP000886787"/>
    </source>
</evidence>
<organism evidence="1 2">
    <name type="scientific">Candidatus Scatavimonas merdigallinarum</name>
    <dbReference type="NCBI Taxonomy" id="2840914"/>
    <lineage>
        <taxon>Bacteria</taxon>
        <taxon>Bacillati</taxon>
        <taxon>Bacillota</taxon>
        <taxon>Clostridia</taxon>
        <taxon>Eubacteriales</taxon>
        <taxon>Oscillospiraceae</taxon>
        <taxon>Oscillospiraceae incertae sedis</taxon>
        <taxon>Candidatus Scatavimonas</taxon>
    </lineage>
</organism>
<evidence type="ECO:0000313" key="1">
    <source>
        <dbReference type="EMBL" id="HIQ80140.1"/>
    </source>
</evidence>
<sequence length="980" mass="108551">MVNKQIHLYAWKENNIHLLAASGEAKDRCVSFVLFDSDSSSPVDLTGKSAIFICRHPLQKNPVRINGSVTDAENGMVDVVIPSDICFEPGSVDCVLAVSQSNGSVLKFVGIVIHVKEGLNLESAMQNSGKYDAYLSIVDEVQHLKTIVESSGSIQEVIAARGEYDSLNDRLEAFSESVDAVDTDLDNAKDMEETLSARLSKMEKGTRADFMGPRGKNLFNPDKALLHTTLDANGAPYASGGYMLTDYIPFTLGTKLYFFNASSSSAVSSLKAAVYKADKSYRADTVASATYTCTNEENAYIRIVFPSRYLNTLMIQHTASYTGWEAYKPSVLPEYLPQGLDTAVDSIVENAADIAQLQIDLADKLPLHFIIGTGFNLNDEETIYTRGYYIFFHLPPKNSATGMPQDAPQGVYKLENFRLAEGMPYRFVQTLTLLFGGNIGDDASVTAKTYVMKRTAVLDPYPSVKYSDWVQALPEIIPENCAFMQFDPNGQLLYESQYTYLGYIYDQNGNKVYGNYPTIKYDKTYFDFENRIYRIACNTYVTFWTADGTFVDGYARTSVSATNPLTITDIDGEYDYILLGLVGADKRMYGLPKGTLLAKFKEVFAANSPNLYHMKNTALDAAWLTGYAVSPCGNLIDRKAITSGTYLNSSGTGITGHNETDFIPVDPTKKYRLNFKAIPVFYDENREFISGYNETVATPENTQALRVPENAVYMRTMIYDNQLDTAVLAENAYFQNDLPTYYTLNGVGDIGTHIATKERNALYGRTAIFFGDSTTAGSDDAAGGWSTWIYKRNLSMRCLNCGVYGATFGSASKQWFDGAENQASLPDEADYVIIQAYTSGMYGDSPQKPIGTVSEFDYTVTPATADTTTYSGEAEKFLLQCINRWHGKKLGIIIGYKAEAHLAQNSPYRQFAEQIRVLCRKYSIPVLDLQNSSTIPCYTQDQIDAYFYKAAGQEHGDGVHLNAKGNAIVSAKIEAWMKTL</sequence>
<proteinExistence type="predicted"/>
<comment type="caution">
    <text evidence="1">The sequence shown here is derived from an EMBL/GenBank/DDBJ whole genome shotgun (WGS) entry which is preliminary data.</text>
</comment>
<dbReference type="AlphaFoldDB" id="A0A9D0ZGW8"/>
<protein>
    <submittedName>
        <fullName evidence="1">SGNH/GDSL hydrolase family protein</fullName>
    </submittedName>
</protein>
<dbReference type="Proteomes" id="UP000886787">
    <property type="component" value="Unassembled WGS sequence"/>
</dbReference>
<keyword evidence="1" id="KW-0378">Hydrolase</keyword>
<dbReference type="EMBL" id="DVFW01000016">
    <property type="protein sequence ID" value="HIQ80140.1"/>
    <property type="molecule type" value="Genomic_DNA"/>
</dbReference>
<dbReference type="GO" id="GO:0016788">
    <property type="term" value="F:hydrolase activity, acting on ester bonds"/>
    <property type="evidence" value="ECO:0007669"/>
    <property type="project" value="InterPro"/>
</dbReference>
<dbReference type="Gene3D" id="3.40.50.1110">
    <property type="entry name" value="SGNH hydrolase"/>
    <property type="match status" value="1"/>
</dbReference>
<reference evidence="1" key="2">
    <citation type="journal article" date="2021" name="PeerJ">
        <title>Extensive microbial diversity within the chicken gut microbiome revealed by metagenomics and culture.</title>
        <authorList>
            <person name="Gilroy R."/>
            <person name="Ravi A."/>
            <person name="Getino M."/>
            <person name="Pursley I."/>
            <person name="Horton D.L."/>
            <person name="Alikhan N.F."/>
            <person name="Baker D."/>
            <person name="Gharbi K."/>
            <person name="Hall N."/>
            <person name="Watson M."/>
            <person name="Adriaenssens E.M."/>
            <person name="Foster-Nyarko E."/>
            <person name="Jarju S."/>
            <person name="Secka A."/>
            <person name="Antonio M."/>
            <person name="Oren A."/>
            <person name="Chaudhuri R.R."/>
            <person name="La Ragione R."/>
            <person name="Hildebrand F."/>
            <person name="Pallen M.J."/>
        </authorList>
    </citation>
    <scope>NUCLEOTIDE SEQUENCE</scope>
    <source>
        <strain evidence="1">ChiSjej1B19-3389</strain>
    </source>
</reference>
<dbReference type="InterPro" id="IPR001087">
    <property type="entry name" value="GDSL"/>
</dbReference>
<accession>A0A9D0ZGW8</accession>
<dbReference type="Pfam" id="PF00657">
    <property type="entry name" value="Lipase_GDSL"/>
    <property type="match status" value="1"/>
</dbReference>
<gene>
    <name evidence="1" type="ORF">IAD32_02495</name>
</gene>
<dbReference type="InterPro" id="IPR036514">
    <property type="entry name" value="SGNH_hydro_sf"/>
</dbReference>
<reference evidence="1" key="1">
    <citation type="submission" date="2020-10" db="EMBL/GenBank/DDBJ databases">
        <authorList>
            <person name="Gilroy R."/>
        </authorList>
    </citation>
    <scope>NUCLEOTIDE SEQUENCE</scope>
    <source>
        <strain evidence="1">ChiSjej1B19-3389</strain>
    </source>
</reference>
<dbReference type="CDD" id="cd00229">
    <property type="entry name" value="SGNH_hydrolase"/>
    <property type="match status" value="1"/>
</dbReference>
<name>A0A9D0ZGW8_9FIRM</name>